<reference evidence="9 10" key="1">
    <citation type="submission" date="2020-08" db="EMBL/GenBank/DDBJ databases">
        <title>Sequencing the genomes of 1000 actinobacteria strains.</title>
        <authorList>
            <person name="Klenk H.-P."/>
        </authorList>
    </citation>
    <scope>NUCLEOTIDE SEQUENCE [LARGE SCALE GENOMIC DNA]</scope>
    <source>
        <strain evidence="9 10">DSM 45823</strain>
    </source>
</reference>
<feature type="transmembrane region" description="Helical" evidence="7">
    <location>
        <begin position="306"/>
        <end position="326"/>
    </location>
</feature>
<evidence type="ECO:0000256" key="7">
    <source>
        <dbReference type="SAM" id="Phobius"/>
    </source>
</evidence>
<feature type="transmembrane region" description="Helical" evidence="7">
    <location>
        <begin position="227"/>
        <end position="248"/>
    </location>
</feature>
<protein>
    <submittedName>
        <fullName evidence="9">DHA2 family multidrug resistance protein-like MFS transporter</fullName>
    </submittedName>
</protein>
<keyword evidence="10" id="KW-1185">Reference proteome</keyword>
<feature type="transmembrane region" description="Helical" evidence="7">
    <location>
        <begin position="406"/>
        <end position="426"/>
    </location>
</feature>
<evidence type="ECO:0000259" key="8">
    <source>
        <dbReference type="PROSITE" id="PS50850"/>
    </source>
</evidence>
<comment type="caution">
    <text evidence="9">The sequence shown here is derived from an EMBL/GenBank/DDBJ whole genome shotgun (WGS) entry which is preliminary data.</text>
</comment>
<comment type="subcellular location">
    <subcellularLocation>
        <location evidence="1">Cell membrane</location>
        <topology evidence="1">Multi-pass membrane protein</topology>
    </subcellularLocation>
</comment>
<feature type="transmembrane region" description="Helical" evidence="7">
    <location>
        <begin position="202"/>
        <end position="221"/>
    </location>
</feature>
<organism evidence="9 10">
    <name type="scientific">Thermomonospora cellulosilytica</name>
    <dbReference type="NCBI Taxonomy" id="1411118"/>
    <lineage>
        <taxon>Bacteria</taxon>
        <taxon>Bacillati</taxon>
        <taxon>Actinomycetota</taxon>
        <taxon>Actinomycetes</taxon>
        <taxon>Streptosporangiales</taxon>
        <taxon>Thermomonosporaceae</taxon>
        <taxon>Thermomonospora</taxon>
    </lineage>
</organism>
<accession>A0A7W3MZU9</accession>
<dbReference type="Gene3D" id="1.20.1720.10">
    <property type="entry name" value="Multidrug resistance protein D"/>
    <property type="match status" value="2"/>
</dbReference>
<feature type="transmembrane region" description="Helical" evidence="7">
    <location>
        <begin position="333"/>
        <end position="351"/>
    </location>
</feature>
<dbReference type="InterPro" id="IPR011701">
    <property type="entry name" value="MFS"/>
</dbReference>
<dbReference type="PANTHER" id="PTHR42718:SF47">
    <property type="entry name" value="METHYL VIOLOGEN RESISTANCE PROTEIN SMVA"/>
    <property type="match status" value="1"/>
</dbReference>
<keyword evidence="3" id="KW-1003">Cell membrane</keyword>
<feature type="transmembrane region" description="Helical" evidence="7">
    <location>
        <begin position="107"/>
        <end position="128"/>
    </location>
</feature>
<dbReference type="Proteomes" id="UP000539313">
    <property type="component" value="Unassembled WGS sequence"/>
</dbReference>
<evidence type="ECO:0000256" key="6">
    <source>
        <dbReference type="ARBA" id="ARBA00023136"/>
    </source>
</evidence>
<dbReference type="RefSeq" id="WP_182706258.1">
    <property type="nucleotide sequence ID" value="NZ_JACJII010000001.1"/>
</dbReference>
<name>A0A7W3MZU9_9ACTN</name>
<feature type="transmembrane region" description="Helical" evidence="7">
    <location>
        <begin position="166"/>
        <end position="190"/>
    </location>
</feature>
<dbReference type="InterPro" id="IPR020846">
    <property type="entry name" value="MFS_dom"/>
</dbReference>
<evidence type="ECO:0000256" key="2">
    <source>
        <dbReference type="ARBA" id="ARBA00022448"/>
    </source>
</evidence>
<evidence type="ECO:0000313" key="10">
    <source>
        <dbReference type="Proteomes" id="UP000539313"/>
    </source>
</evidence>
<feature type="transmembrane region" description="Helical" evidence="7">
    <location>
        <begin position="82"/>
        <end position="101"/>
    </location>
</feature>
<keyword evidence="2" id="KW-0813">Transport</keyword>
<evidence type="ECO:0000256" key="1">
    <source>
        <dbReference type="ARBA" id="ARBA00004651"/>
    </source>
</evidence>
<dbReference type="EMBL" id="JACJII010000001">
    <property type="protein sequence ID" value="MBA9004945.1"/>
    <property type="molecule type" value="Genomic_DNA"/>
</dbReference>
<dbReference type="Pfam" id="PF07690">
    <property type="entry name" value="MFS_1"/>
    <property type="match status" value="1"/>
</dbReference>
<feature type="transmembrane region" description="Helical" evidence="7">
    <location>
        <begin position="363"/>
        <end position="385"/>
    </location>
</feature>
<evidence type="ECO:0000256" key="4">
    <source>
        <dbReference type="ARBA" id="ARBA00022692"/>
    </source>
</evidence>
<evidence type="ECO:0000256" key="5">
    <source>
        <dbReference type="ARBA" id="ARBA00022989"/>
    </source>
</evidence>
<dbReference type="PANTHER" id="PTHR42718">
    <property type="entry name" value="MAJOR FACILITATOR SUPERFAMILY MULTIDRUG TRANSPORTER MFSC"/>
    <property type="match status" value="1"/>
</dbReference>
<feature type="domain" description="Major facilitator superfamily (MFS) profile" evidence="8">
    <location>
        <begin position="16"/>
        <end position="501"/>
    </location>
</feature>
<dbReference type="PROSITE" id="PS50850">
    <property type="entry name" value="MFS"/>
    <property type="match status" value="1"/>
</dbReference>
<feature type="transmembrane region" description="Helical" evidence="7">
    <location>
        <begin position="14"/>
        <end position="37"/>
    </location>
</feature>
<feature type="transmembrane region" description="Helical" evidence="7">
    <location>
        <begin position="477"/>
        <end position="497"/>
    </location>
</feature>
<feature type="transmembrane region" description="Helical" evidence="7">
    <location>
        <begin position="140"/>
        <end position="160"/>
    </location>
</feature>
<dbReference type="SUPFAM" id="SSF103473">
    <property type="entry name" value="MFS general substrate transporter"/>
    <property type="match status" value="1"/>
</dbReference>
<dbReference type="GO" id="GO:0022857">
    <property type="term" value="F:transmembrane transporter activity"/>
    <property type="evidence" value="ECO:0007669"/>
    <property type="project" value="InterPro"/>
</dbReference>
<dbReference type="AlphaFoldDB" id="A0A7W3MZU9"/>
<evidence type="ECO:0000313" key="9">
    <source>
        <dbReference type="EMBL" id="MBA9004945.1"/>
    </source>
</evidence>
<feature type="transmembrane region" description="Helical" evidence="7">
    <location>
        <begin position="52"/>
        <end position="70"/>
    </location>
</feature>
<dbReference type="InterPro" id="IPR036259">
    <property type="entry name" value="MFS_trans_sf"/>
</dbReference>
<feature type="transmembrane region" description="Helical" evidence="7">
    <location>
        <begin position="269"/>
        <end position="294"/>
    </location>
</feature>
<keyword evidence="4 7" id="KW-0812">Transmembrane</keyword>
<dbReference type="CDD" id="cd17321">
    <property type="entry name" value="MFS_MMR_MDR_like"/>
    <property type="match status" value="1"/>
</dbReference>
<proteinExistence type="predicted"/>
<dbReference type="GO" id="GO:0005886">
    <property type="term" value="C:plasma membrane"/>
    <property type="evidence" value="ECO:0007669"/>
    <property type="project" value="UniProtKB-SubCell"/>
</dbReference>
<gene>
    <name evidence="9" type="ORF">HNR21_003827</name>
</gene>
<evidence type="ECO:0000256" key="3">
    <source>
        <dbReference type="ARBA" id="ARBA00022475"/>
    </source>
</evidence>
<keyword evidence="5 7" id="KW-1133">Transmembrane helix</keyword>
<keyword evidence="6 7" id="KW-0472">Membrane</keyword>
<sequence>MTSEIPARAGRREWAGLAVLVLPTLLISIDMSVLHLAQPELSADLRPSSSQLLWINDVYGFLIAGFLITMGSLGDRIGRRRLLLIGGTAFGIASVLAAYAPSAELLILARALLGVAGATLMPSTLSLIRNMFLDPAQRTRAISLWMIGFSGGMVLGPLVGGVLLEYFWWGSVFLVAVPVMAVLAVLGPLLLPESRDPAPGRVDPASVLLSLTGVIAVIYGFKEIAAYGAGAGPLAALAAGAVILAVFVRRQRRIADPMLDLRLFAQRRFSVSLGVLILVILVGPGMGMLTAQYLQLVLGLSPLEAGLWALPQSAAIVVALLAAPALAQRFRPATVAAVGLGIAAVGVALLTRAGADSGLLPLIAGQTLFFVGASPMIVLGTDMIIAAAPPERAGAASALSETAQEFGGALGLAVFGSIAAAVYRAGMDAPAGVPAEAEQAARDTLGGAAEAASRLPGGLGDALLATAREAFTGGLHLAAAAAAVLVAVAAVLTAVLLRGVPATSHAQDAVDEKEPSTVAS</sequence>